<dbReference type="RefSeq" id="WP_158521214.1">
    <property type="nucleotide sequence ID" value="NZ_CP017641.1"/>
</dbReference>
<dbReference type="PANTHER" id="PTHR33546">
    <property type="entry name" value="LARGE, MULTIFUNCTIONAL SECRETED PROTEIN-RELATED"/>
    <property type="match status" value="1"/>
</dbReference>
<dbReference type="InterPro" id="IPR011042">
    <property type="entry name" value="6-blade_b-propeller_TolB-like"/>
</dbReference>
<dbReference type="InterPro" id="IPR011989">
    <property type="entry name" value="ARM-like"/>
</dbReference>
<gene>
    <name evidence="7" type="ORF">Fuma_06582</name>
</gene>
<dbReference type="PANTHER" id="PTHR33546:SF1">
    <property type="entry name" value="LARGE, MULTIFUNCTIONAL SECRETED PROTEIN"/>
    <property type="match status" value="1"/>
</dbReference>
<keyword evidence="5" id="KW-0732">Signal</keyword>
<evidence type="ECO:0000256" key="1">
    <source>
        <dbReference type="ARBA" id="ARBA00022617"/>
    </source>
</evidence>
<reference evidence="7 8" key="1">
    <citation type="journal article" date="2016" name="Front. Microbiol.">
        <title>Fuerstia marisgermanicae gen. nov., sp. nov., an Unusual Member of the Phylum Planctomycetes from the German Wadden Sea.</title>
        <authorList>
            <person name="Kohn T."/>
            <person name="Heuer A."/>
            <person name="Jogler M."/>
            <person name="Vollmers J."/>
            <person name="Boedeker C."/>
            <person name="Bunk B."/>
            <person name="Rast P."/>
            <person name="Borchert D."/>
            <person name="Glockner I."/>
            <person name="Freese H.M."/>
            <person name="Klenk H.P."/>
            <person name="Overmann J."/>
            <person name="Kaster A.K."/>
            <person name="Rohde M."/>
            <person name="Wiegand S."/>
            <person name="Jogler C."/>
        </authorList>
    </citation>
    <scope>NUCLEOTIDE SEQUENCE [LARGE SCALE GENOMIC DNA]</scope>
    <source>
        <strain evidence="7 8">NH11</strain>
    </source>
</reference>
<evidence type="ECO:0000313" key="7">
    <source>
        <dbReference type="EMBL" id="APZ96908.1"/>
    </source>
</evidence>
<organism evidence="7 8">
    <name type="scientific">Fuerstiella marisgermanici</name>
    <dbReference type="NCBI Taxonomy" id="1891926"/>
    <lineage>
        <taxon>Bacteria</taxon>
        <taxon>Pseudomonadati</taxon>
        <taxon>Planctomycetota</taxon>
        <taxon>Planctomycetia</taxon>
        <taxon>Planctomycetales</taxon>
        <taxon>Planctomycetaceae</taxon>
        <taxon>Fuerstiella</taxon>
    </lineage>
</organism>
<evidence type="ECO:0000256" key="4">
    <source>
        <dbReference type="PROSITE-ProRule" id="PRU00433"/>
    </source>
</evidence>
<dbReference type="Pfam" id="PF23500">
    <property type="entry name" value="DUF7133"/>
    <property type="match status" value="1"/>
</dbReference>
<dbReference type="EMBL" id="CP017641">
    <property type="protein sequence ID" value="APZ96908.1"/>
    <property type="molecule type" value="Genomic_DNA"/>
</dbReference>
<keyword evidence="8" id="KW-1185">Reference proteome</keyword>
<dbReference type="PROSITE" id="PS51007">
    <property type="entry name" value="CYTC"/>
    <property type="match status" value="1"/>
</dbReference>
<dbReference type="InterPro" id="IPR009056">
    <property type="entry name" value="Cyt_c-like_dom"/>
</dbReference>
<name>A0A1P8WS86_9PLAN</name>
<feature type="domain" description="Cytochrome c" evidence="6">
    <location>
        <begin position="976"/>
        <end position="1107"/>
    </location>
</feature>
<dbReference type="KEGG" id="fmr:Fuma_06582"/>
<accession>A0A1P8WS86</accession>
<keyword evidence="1 4" id="KW-0349">Heme</keyword>
<sequence precursor="true">MSRKMLPILLLLLVVPAVGFSQNPSENAQEPAAEVPAIEVPDGFRVEQFAGDSLAHDIHCLTLDSKGRVVVAGPGYVRILIDDDNDGRADRFTTFSDGPKTGAQGMYFTGPHLLCSGDEGFQIYRDENRDDKADGPPKTLLKIKAGGEHHVHAIRRGPDGWWYVIAGNMSEVTASYATLTTSPIKKPFAGVLLRFKPDLSGGEIVSDGFRNAYDFCFSPQGDVFTFDSDGERDVSLPWYEPCRVFRTTPRSNAGWVSRSWKRPGDFADMPMVAAAFGRGSPTGVACYCHTQFPSRYDGRVFVMDWTFGRILTVSPNSTSSIAEAGDATAQPDVFATGSGQFGFAPTDLAVGRDGSLFVSVGGRGTSGGVYRIFYENAVTDTNTNSPASGDSEEQKLEYVLNAPQPGSSWSRAQWYPRTVDLTAQPFVSAATDEGRRPAQRIRAIEVLTDVFDGMDAATSGKLSQSTSPEVRARTAWAIGRSSSLSDHADALTNLLGDSDPLVARFALEALTTTTASDAALLDKCLPKIAASLSADDRFVRFAGSLVVPKLSEQQQTELRELTKNNAHASVMLGFGLADRSDRFHFDAAKIAAQVIADPSADIAHKRDAVRLLELALGDVGPQKGVAGMFESYTARADLKPHELQLNPVRIVIAETFASGDSAYDRELIRLIAMLGSLNAELIPKLLQQITAESHPAHDIHRLAALSRVHAVRSPEQTSATAAALVNLEHKIRTQNLKQDSNWDDRIGELYEGLNSVDRQLAVVIGRQPGFGLPGHVPFLKLIPPQHTQHAIDGFARQVQADDEYLWNNDVVFVLGRSTNPQHRQLLRRQTDNLSIRDALVVVLARQPESDDRQLFVGALDSPSVSALNAAVTALAKLPSDDGAAEQFALLSAARRLKNSPAEFAVREYAVRLLQRNTEQKFGFQFGTSGHDPQAAVFEQWRTFLKQRYPKYVAPGDGGKAADELLASLDDVAWEQGQAARGKVLFSKLTCDRCHGGRKALGPDLQGVAKRFSVKDLFAAIVDPNRDVSERYQTTTIVTTDGKVRSGLIVYQSVDGLLLRDAAHNTFRIEADEIETQVKKRVSLMPGGLLRNVSDQDLADLNAWLRGL</sequence>
<dbReference type="SUPFAM" id="SSF48371">
    <property type="entry name" value="ARM repeat"/>
    <property type="match status" value="2"/>
</dbReference>
<evidence type="ECO:0000256" key="2">
    <source>
        <dbReference type="ARBA" id="ARBA00022723"/>
    </source>
</evidence>
<dbReference type="InterPro" id="IPR036909">
    <property type="entry name" value="Cyt_c-like_dom_sf"/>
</dbReference>
<dbReference type="SUPFAM" id="SSF46626">
    <property type="entry name" value="Cytochrome c"/>
    <property type="match status" value="1"/>
</dbReference>
<evidence type="ECO:0000313" key="8">
    <source>
        <dbReference type="Proteomes" id="UP000187735"/>
    </source>
</evidence>
<dbReference type="GO" id="GO:0046872">
    <property type="term" value="F:metal ion binding"/>
    <property type="evidence" value="ECO:0007669"/>
    <property type="project" value="UniProtKB-KW"/>
</dbReference>
<evidence type="ECO:0000259" key="6">
    <source>
        <dbReference type="PROSITE" id="PS51007"/>
    </source>
</evidence>
<evidence type="ECO:0000256" key="3">
    <source>
        <dbReference type="ARBA" id="ARBA00023004"/>
    </source>
</evidence>
<dbReference type="AlphaFoldDB" id="A0A1P8WS86"/>
<dbReference type="Pfam" id="PF13646">
    <property type="entry name" value="HEAT_2"/>
    <property type="match status" value="1"/>
</dbReference>
<keyword evidence="3 4" id="KW-0408">Iron</keyword>
<dbReference type="Gene3D" id="1.25.10.10">
    <property type="entry name" value="Leucine-rich Repeat Variant"/>
    <property type="match status" value="1"/>
</dbReference>
<dbReference type="OrthoDB" id="223239at2"/>
<evidence type="ECO:0000256" key="5">
    <source>
        <dbReference type="SAM" id="SignalP"/>
    </source>
</evidence>
<dbReference type="STRING" id="1891926.Fuma_06582"/>
<dbReference type="GO" id="GO:0020037">
    <property type="term" value="F:heme binding"/>
    <property type="evidence" value="ECO:0007669"/>
    <property type="project" value="InterPro"/>
</dbReference>
<feature type="chain" id="PRO_5012659160" evidence="5">
    <location>
        <begin position="20"/>
        <end position="1107"/>
    </location>
</feature>
<dbReference type="GO" id="GO:0009055">
    <property type="term" value="F:electron transfer activity"/>
    <property type="evidence" value="ECO:0007669"/>
    <property type="project" value="InterPro"/>
</dbReference>
<protein>
    <submittedName>
        <fullName evidence="7">Putative membrane-bound dehydrogenase domain protein</fullName>
    </submittedName>
</protein>
<dbReference type="Gene3D" id="1.10.760.10">
    <property type="entry name" value="Cytochrome c-like domain"/>
    <property type="match status" value="1"/>
</dbReference>
<dbReference type="InterPro" id="IPR013427">
    <property type="entry name" value="Haem-bd_dom_put"/>
</dbReference>
<dbReference type="Proteomes" id="UP000187735">
    <property type="component" value="Chromosome"/>
</dbReference>
<dbReference type="InterPro" id="IPR016024">
    <property type="entry name" value="ARM-type_fold"/>
</dbReference>
<dbReference type="InterPro" id="IPR011041">
    <property type="entry name" value="Quinoprot_gluc/sorb_DH_b-prop"/>
</dbReference>
<feature type="signal peptide" evidence="5">
    <location>
        <begin position="1"/>
        <end position="19"/>
    </location>
</feature>
<proteinExistence type="predicted"/>
<dbReference type="Gene3D" id="2.120.10.30">
    <property type="entry name" value="TolB, C-terminal domain"/>
    <property type="match status" value="1"/>
</dbReference>
<dbReference type="SUPFAM" id="SSF50952">
    <property type="entry name" value="Soluble quinoprotein glucose dehydrogenase"/>
    <property type="match status" value="1"/>
</dbReference>
<dbReference type="NCBIfam" id="TIGR02603">
    <property type="entry name" value="CxxCH_TIGR02603"/>
    <property type="match status" value="1"/>
</dbReference>
<keyword evidence="2 4" id="KW-0479">Metal-binding</keyword>
<dbReference type="InterPro" id="IPR055557">
    <property type="entry name" value="DUF7133"/>
</dbReference>